<evidence type="ECO:0000313" key="3">
    <source>
        <dbReference type="Proteomes" id="UP000321638"/>
    </source>
</evidence>
<proteinExistence type="predicted"/>
<keyword evidence="1" id="KW-0472">Membrane</keyword>
<dbReference type="PROSITE" id="PS51257">
    <property type="entry name" value="PROKAR_LIPOPROTEIN"/>
    <property type="match status" value="1"/>
</dbReference>
<name>A0A5C8P945_9HYPH</name>
<reference evidence="2 3" key="1">
    <citation type="submission" date="2019-06" db="EMBL/GenBank/DDBJ databases">
        <title>New taxonomy in bacterial strain CC-CFT640, isolated from vineyard.</title>
        <authorList>
            <person name="Lin S.-Y."/>
            <person name="Tsai C.-F."/>
            <person name="Young C.-C."/>
        </authorList>
    </citation>
    <scope>NUCLEOTIDE SEQUENCE [LARGE SCALE GENOMIC DNA]</scope>
    <source>
        <strain evidence="2 3">CC-CFT640</strain>
    </source>
</reference>
<feature type="transmembrane region" description="Helical" evidence="1">
    <location>
        <begin position="48"/>
        <end position="70"/>
    </location>
</feature>
<keyword evidence="3" id="KW-1185">Reference proteome</keyword>
<evidence type="ECO:0000313" key="2">
    <source>
        <dbReference type="EMBL" id="TXL69846.1"/>
    </source>
</evidence>
<accession>A0A5C8P945</accession>
<keyword evidence="1" id="KW-0812">Transmembrane</keyword>
<dbReference type="Proteomes" id="UP000321638">
    <property type="component" value="Unassembled WGS sequence"/>
</dbReference>
<comment type="caution">
    <text evidence="2">The sequence shown here is derived from an EMBL/GenBank/DDBJ whole genome shotgun (WGS) entry which is preliminary data.</text>
</comment>
<dbReference type="RefSeq" id="WP_147852053.1">
    <property type="nucleotide sequence ID" value="NZ_VDUZ01000070.1"/>
</dbReference>
<organism evidence="2 3">
    <name type="scientific">Vineibacter terrae</name>
    <dbReference type="NCBI Taxonomy" id="2586908"/>
    <lineage>
        <taxon>Bacteria</taxon>
        <taxon>Pseudomonadati</taxon>
        <taxon>Pseudomonadota</taxon>
        <taxon>Alphaproteobacteria</taxon>
        <taxon>Hyphomicrobiales</taxon>
        <taxon>Vineibacter</taxon>
    </lineage>
</organism>
<gene>
    <name evidence="2" type="ORF">FHP25_37050</name>
</gene>
<keyword evidence="1" id="KW-1133">Transmembrane helix</keyword>
<evidence type="ECO:0008006" key="4">
    <source>
        <dbReference type="Google" id="ProtNLM"/>
    </source>
</evidence>
<evidence type="ECO:0000256" key="1">
    <source>
        <dbReference type="SAM" id="Phobius"/>
    </source>
</evidence>
<dbReference type="EMBL" id="VDUZ01000070">
    <property type="protein sequence ID" value="TXL69846.1"/>
    <property type="molecule type" value="Genomic_DNA"/>
</dbReference>
<dbReference type="AlphaFoldDB" id="A0A5C8P945"/>
<sequence>MAKRVLALVVPAALALAGCGDTWGERAASGGAIGLASGAAAGALIGGLPIWGGALIGVAAGAAIGAITTPDASVTSSDRK</sequence>
<protein>
    <recommendedName>
        <fullName evidence="4">Glycine zipper domain-containing protein</fullName>
    </recommendedName>
</protein>